<organism evidence="2 3">
    <name type="scientific">Thiorhodococcus drewsii AZ1</name>
    <dbReference type="NCBI Taxonomy" id="765913"/>
    <lineage>
        <taxon>Bacteria</taxon>
        <taxon>Pseudomonadati</taxon>
        <taxon>Pseudomonadota</taxon>
        <taxon>Gammaproteobacteria</taxon>
        <taxon>Chromatiales</taxon>
        <taxon>Chromatiaceae</taxon>
        <taxon>Thiorhodococcus</taxon>
    </lineage>
</organism>
<evidence type="ECO:0000313" key="3">
    <source>
        <dbReference type="Proteomes" id="UP000004200"/>
    </source>
</evidence>
<dbReference type="AlphaFoldDB" id="G2E765"/>
<accession>G2E765</accession>
<evidence type="ECO:0000256" key="1">
    <source>
        <dbReference type="SAM" id="MobiDB-lite"/>
    </source>
</evidence>
<keyword evidence="3" id="KW-1185">Reference proteome</keyword>
<gene>
    <name evidence="2" type="ORF">ThidrDRAFT_4128</name>
</gene>
<proteinExistence type="predicted"/>
<protein>
    <submittedName>
        <fullName evidence="2">Uncharacterized protein</fullName>
    </submittedName>
</protein>
<evidence type="ECO:0000313" key="2">
    <source>
        <dbReference type="EMBL" id="EGV28032.1"/>
    </source>
</evidence>
<sequence>MLEFAAIMNTNREYAGIVHRILRRRRRGCSDLRHPWRQLQLGWRGTRSLSVGCHEDNYMAGRPTKTDESYARSAADQVDYAVWRFRADFQRLAEHIAGDEPQSVRALRQLCDTAERDLYPALRESLLELICQSATGGSPLSKYGAEAAEHWSIVSERSEKMFPSPPHSSLRPSGERPKVLREDSVSAPVYGRGSRYR</sequence>
<name>G2E765_9GAMM</name>
<reference evidence="2 3" key="1">
    <citation type="submission" date="2011-06" db="EMBL/GenBank/DDBJ databases">
        <title>The draft genome of Thiorhodococcus drewsii AZ1.</title>
        <authorList>
            <consortium name="US DOE Joint Genome Institute (JGI-PGF)"/>
            <person name="Lucas S."/>
            <person name="Han J."/>
            <person name="Lapidus A."/>
            <person name="Cheng J.-F."/>
            <person name="Goodwin L."/>
            <person name="Pitluck S."/>
            <person name="Peters L."/>
            <person name="Land M.L."/>
            <person name="Hauser L."/>
            <person name="Vogl K."/>
            <person name="Liu Z."/>
            <person name="Imhoff J."/>
            <person name="Thiel V."/>
            <person name="Frigaard N.-U."/>
            <person name="Bryant D.A."/>
            <person name="Woyke T.J."/>
        </authorList>
    </citation>
    <scope>NUCLEOTIDE SEQUENCE [LARGE SCALE GENOMIC DNA]</scope>
    <source>
        <strain evidence="2 3">AZ1</strain>
    </source>
</reference>
<dbReference type="EMBL" id="AFWT01000048">
    <property type="protein sequence ID" value="EGV28032.1"/>
    <property type="molecule type" value="Genomic_DNA"/>
</dbReference>
<feature type="region of interest" description="Disordered" evidence="1">
    <location>
        <begin position="156"/>
        <end position="197"/>
    </location>
</feature>
<dbReference type="Proteomes" id="UP000004200">
    <property type="component" value="Unassembled WGS sequence"/>
</dbReference>
<comment type="caution">
    <text evidence="2">The sequence shown here is derived from an EMBL/GenBank/DDBJ whole genome shotgun (WGS) entry which is preliminary data.</text>
</comment>
<feature type="compositionally biased region" description="Basic and acidic residues" evidence="1">
    <location>
        <begin position="173"/>
        <end position="184"/>
    </location>
</feature>